<name>A0A562RF25_9BURK</name>
<keyword evidence="1" id="KW-1133">Transmembrane helix</keyword>
<dbReference type="AlphaFoldDB" id="A0A562RF25"/>
<dbReference type="RefSeq" id="WP_145648590.1">
    <property type="nucleotide sequence ID" value="NZ_VLLB01000002.1"/>
</dbReference>
<sequence length="145" mass="14915">MMDDASPLARCAAGLQGGVMLAVLLHALAFLPQWRSDYYQRDFLNTSITGLLLAVAHGAVLALARSELPAIDAGGHGTTAAWCLAAALLLNLLIAAQNLCAVHALVRLHRPSALVAGSLRPAVLPLAWTSGVLACAACAAVAGWL</sequence>
<feature type="transmembrane region" description="Helical" evidence="1">
    <location>
        <begin position="43"/>
        <end position="64"/>
    </location>
</feature>
<feature type="transmembrane region" description="Helical" evidence="1">
    <location>
        <begin position="79"/>
        <end position="101"/>
    </location>
</feature>
<dbReference type="Proteomes" id="UP000318431">
    <property type="component" value="Unassembled WGS sequence"/>
</dbReference>
<evidence type="ECO:0000256" key="1">
    <source>
        <dbReference type="SAM" id="Phobius"/>
    </source>
</evidence>
<organism evidence="2 3">
    <name type="scientific">Pseudoduganella lurida</name>
    <dbReference type="NCBI Taxonomy" id="1036180"/>
    <lineage>
        <taxon>Bacteria</taxon>
        <taxon>Pseudomonadati</taxon>
        <taxon>Pseudomonadota</taxon>
        <taxon>Betaproteobacteria</taxon>
        <taxon>Burkholderiales</taxon>
        <taxon>Oxalobacteraceae</taxon>
        <taxon>Telluria group</taxon>
        <taxon>Pseudoduganella</taxon>
    </lineage>
</organism>
<proteinExistence type="predicted"/>
<keyword evidence="3" id="KW-1185">Reference proteome</keyword>
<reference evidence="2 3" key="1">
    <citation type="journal article" date="2015" name="Stand. Genomic Sci.">
        <title>Genomic Encyclopedia of Bacterial and Archaeal Type Strains, Phase III: the genomes of soil and plant-associated and newly described type strains.</title>
        <authorList>
            <person name="Whitman W.B."/>
            <person name="Woyke T."/>
            <person name="Klenk H.P."/>
            <person name="Zhou Y."/>
            <person name="Lilburn T.G."/>
            <person name="Beck B.J."/>
            <person name="De Vos P."/>
            <person name="Vandamme P."/>
            <person name="Eisen J.A."/>
            <person name="Garrity G."/>
            <person name="Hugenholtz P."/>
            <person name="Kyrpides N.C."/>
        </authorList>
    </citation>
    <scope>NUCLEOTIDE SEQUENCE [LARGE SCALE GENOMIC DNA]</scope>
    <source>
        <strain evidence="2 3">CGMCC 1.10822</strain>
    </source>
</reference>
<feature type="transmembrane region" description="Helical" evidence="1">
    <location>
        <begin position="122"/>
        <end position="144"/>
    </location>
</feature>
<evidence type="ECO:0000313" key="3">
    <source>
        <dbReference type="Proteomes" id="UP000318431"/>
    </source>
</evidence>
<dbReference type="EMBL" id="VLLB01000002">
    <property type="protein sequence ID" value="TWI67667.1"/>
    <property type="molecule type" value="Genomic_DNA"/>
</dbReference>
<comment type="caution">
    <text evidence="2">The sequence shown here is derived from an EMBL/GenBank/DDBJ whole genome shotgun (WGS) entry which is preliminary data.</text>
</comment>
<dbReference type="OrthoDB" id="8777258at2"/>
<gene>
    <name evidence="2" type="ORF">IP91_01784</name>
</gene>
<accession>A0A562RF25</accession>
<keyword evidence="1" id="KW-0472">Membrane</keyword>
<feature type="transmembrane region" description="Helical" evidence="1">
    <location>
        <begin position="12"/>
        <end position="31"/>
    </location>
</feature>
<evidence type="ECO:0000313" key="2">
    <source>
        <dbReference type="EMBL" id="TWI67667.1"/>
    </source>
</evidence>
<keyword evidence="1" id="KW-0812">Transmembrane</keyword>
<protein>
    <submittedName>
        <fullName evidence="2">Uncharacterized protein</fullName>
    </submittedName>
</protein>